<keyword evidence="2" id="KW-1185">Reference proteome</keyword>
<reference evidence="1 2" key="1">
    <citation type="submission" date="2023-02" db="EMBL/GenBank/DDBJ databases">
        <title>LHISI_Scaffold_Assembly.</title>
        <authorList>
            <person name="Stuart O.P."/>
            <person name="Cleave R."/>
            <person name="Magrath M.J.L."/>
            <person name="Mikheyev A.S."/>
        </authorList>
    </citation>
    <scope>NUCLEOTIDE SEQUENCE [LARGE SCALE GENOMIC DNA]</scope>
    <source>
        <strain evidence="1">Daus_M_001</strain>
        <tissue evidence="1">Leg muscle</tissue>
    </source>
</reference>
<evidence type="ECO:0000313" key="2">
    <source>
        <dbReference type="Proteomes" id="UP001159363"/>
    </source>
</evidence>
<comment type="caution">
    <text evidence="1">The sequence shown here is derived from an EMBL/GenBank/DDBJ whole genome shotgun (WGS) entry which is preliminary data.</text>
</comment>
<evidence type="ECO:0000313" key="1">
    <source>
        <dbReference type="EMBL" id="KAJ8874959.1"/>
    </source>
</evidence>
<protein>
    <submittedName>
        <fullName evidence="1">Uncharacterized protein</fullName>
    </submittedName>
</protein>
<proteinExistence type="predicted"/>
<accession>A0ABQ9GSI6</accession>
<organism evidence="1 2">
    <name type="scientific">Dryococelus australis</name>
    <dbReference type="NCBI Taxonomy" id="614101"/>
    <lineage>
        <taxon>Eukaryota</taxon>
        <taxon>Metazoa</taxon>
        <taxon>Ecdysozoa</taxon>
        <taxon>Arthropoda</taxon>
        <taxon>Hexapoda</taxon>
        <taxon>Insecta</taxon>
        <taxon>Pterygota</taxon>
        <taxon>Neoptera</taxon>
        <taxon>Polyneoptera</taxon>
        <taxon>Phasmatodea</taxon>
        <taxon>Verophasmatodea</taxon>
        <taxon>Anareolatae</taxon>
        <taxon>Phasmatidae</taxon>
        <taxon>Eurycanthinae</taxon>
        <taxon>Dryococelus</taxon>
    </lineage>
</organism>
<name>A0ABQ9GSI6_9NEOP</name>
<sequence>MEEYTTCIPSDLKQGLQKCSLDREPPIINSAPHQLFACAARAISVLLQGHTPVTFVCVMRRNIVKVELQQASEKSDVTVIGPDVRAGPAYRDQIVMRSLRLVECQLMCAWWGTTRLAPRRNGDRFPAGSLPDFRAFESCRTMLLVNGFSWGSPVSPSPLRSGAAPYSPCFTLIGSQDVAVKGRPNVSPPLHSNGGGTAELSRRAGQSCKNGWGKTKQHSRNSLDSTAFRQEVKPICDRGNRTLSISPLNSAPAECWLESWRRTSAGAAGLLHRRLFVPPPSHPRVTRGLMLEFSVACE</sequence>
<gene>
    <name evidence="1" type="ORF">PR048_022849</name>
</gene>
<dbReference type="Proteomes" id="UP001159363">
    <property type="component" value="Chromosome 8"/>
</dbReference>
<dbReference type="EMBL" id="JARBHB010000009">
    <property type="protein sequence ID" value="KAJ8874959.1"/>
    <property type="molecule type" value="Genomic_DNA"/>
</dbReference>